<dbReference type="EMBL" id="JACLQD010000003">
    <property type="protein sequence ID" value="MBC2836156.1"/>
    <property type="molecule type" value="Genomic_DNA"/>
</dbReference>
<organism evidence="1 2">
    <name type="scientific">Paragemmobacter straminiformis</name>
    <dbReference type="NCBI Taxonomy" id="2045119"/>
    <lineage>
        <taxon>Bacteria</taxon>
        <taxon>Pseudomonadati</taxon>
        <taxon>Pseudomonadota</taxon>
        <taxon>Alphaproteobacteria</taxon>
        <taxon>Rhodobacterales</taxon>
        <taxon>Paracoccaceae</taxon>
        <taxon>Paragemmobacter</taxon>
    </lineage>
</organism>
<dbReference type="AlphaFoldDB" id="A0A842I960"/>
<sequence>MNNLYRGVSRFMDRDFRFICFTDNARGLDSGIEIQPIPVEPFEHAYDYGRTREGRKGAWRKISLFKPGLAGMQGQMIGFDIDVVVTGPLGPILDFAPGRVAFRREWRYARFGRQGGHGSVFTFDPSLHPYLYEDFARDPIRMIDMHKGSEQYYSSITALRHGQLSYLPNELVCSYKRDLLPVFPLNLLRQPQPPKGCSVLCFHGKPSIEEALAGVSRPLRYRAKGFEWLKEYWTA</sequence>
<dbReference type="GO" id="GO:0016740">
    <property type="term" value="F:transferase activity"/>
    <property type="evidence" value="ECO:0007669"/>
    <property type="project" value="UniProtKB-KW"/>
</dbReference>
<gene>
    <name evidence="1" type="ORF">H7F16_11625</name>
</gene>
<dbReference type="SUPFAM" id="SSF53448">
    <property type="entry name" value="Nucleotide-diphospho-sugar transferases"/>
    <property type="match status" value="1"/>
</dbReference>
<accession>A0A842I960</accession>
<evidence type="ECO:0000313" key="2">
    <source>
        <dbReference type="Proteomes" id="UP000555411"/>
    </source>
</evidence>
<dbReference type="Proteomes" id="UP000555411">
    <property type="component" value="Unassembled WGS sequence"/>
</dbReference>
<proteinExistence type="predicted"/>
<reference evidence="1 2" key="1">
    <citation type="journal article" date="2017" name="Int. J. Syst. Evol. Microbiol.">
        <title>Gemmobacter straminiformis sp. nov., isolated from an artificial fountain.</title>
        <authorList>
            <person name="Kang J.Y."/>
            <person name="Kim M.J."/>
            <person name="Chun J."/>
            <person name="Son K.P."/>
            <person name="Jahng K.Y."/>
        </authorList>
    </citation>
    <scope>NUCLEOTIDE SEQUENCE [LARGE SCALE GENOMIC DNA]</scope>
    <source>
        <strain evidence="1 2">CAM-8</strain>
    </source>
</reference>
<name>A0A842I960_9RHOB</name>
<evidence type="ECO:0000313" key="1">
    <source>
        <dbReference type="EMBL" id="MBC2836156.1"/>
    </source>
</evidence>
<protein>
    <submittedName>
        <fullName evidence="1">Glycosyl transferase</fullName>
    </submittedName>
</protein>
<dbReference type="InterPro" id="IPR029044">
    <property type="entry name" value="Nucleotide-diphossugar_trans"/>
</dbReference>
<keyword evidence="1" id="KW-0808">Transferase</keyword>
<comment type="caution">
    <text evidence="1">The sequence shown here is derived from an EMBL/GenBank/DDBJ whole genome shotgun (WGS) entry which is preliminary data.</text>
</comment>
<dbReference type="RefSeq" id="WP_185797769.1">
    <property type="nucleotide sequence ID" value="NZ_JACLQD010000003.1"/>
</dbReference>
<keyword evidence="2" id="KW-1185">Reference proteome</keyword>